<name>F3PRR4_9BACE</name>
<protein>
    <recommendedName>
        <fullName evidence="3">ATPase domain-containing protein</fullName>
    </recommendedName>
</protein>
<proteinExistence type="predicted"/>
<keyword evidence="2" id="KW-1185">Reference proteome</keyword>
<reference evidence="1 2" key="1">
    <citation type="submission" date="2011-02" db="EMBL/GenBank/DDBJ databases">
        <authorList>
            <person name="Weinstock G."/>
            <person name="Sodergren E."/>
            <person name="Clifton S."/>
            <person name="Fulton L."/>
            <person name="Fulton B."/>
            <person name="Courtney L."/>
            <person name="Fronick C."/>
            <person name="Harrison M."/>
            <person name="Strong C."/>
            <person name="Farmer C."/>
            <person name="Delahaunty K."/>
            <person name="Markovic C."/>
            <person name="Hall O."/>
            <person name="Minx P."/>
            <person name="Tomlinson C."/>
            <person name="Mitreva M."/>
            <person name="Hou S."/>
            <person name="Chen J."/>
            <person name="Wollam A."/>
            <person name="Pepin K.H."/>
            <person name="Johnson M."/>
            <person name="Bhonagiri V."/>
            <person name="Zhang X."/>
            <person name="Suruliraj S."/>
            <person name="Warren W."/>
            <person name="Chinwalla A."/>
            <person name="Mardis E.R."/>
            <person name="Wilson R.K."/>
        </authorList>
    </citation>
    <scope>NUCLEOTIDE SEQUENCE [LARGE SCALE GENOMIC DNA]</scope>
    <source>
        <strain evidence="1 2">YIT 12057</strain>
    </source>
</reference>
<dbReference type="EMBL" id="AFBN01000025">
    <property type="protein sequence ID" value="EGF58115.1"/>
    <property type="molecule type" value="Genomic_DNA"/>
</dbReference>
<dbReference type="GeneID" id="86049091"/>
<dbReference type="Proteomes" id="UP000003416">
    <property type="component" value="Unassembled WGS sequence"/>
</dbReference>
<accession>F3PRR4</accession>
<dbReference type="InterPro" id="IPR027417">
    <property type="entry name" value="P-loop_NTPase"/>
</dbReference>
<dbReference type="STRING" id="763034.HMPREF9446_01416"/>
<dbReference type="eggNOG" id="COG1672">
    <property type="taxonomic scope" value="Bacteria"/>
</dbReference>
<dbReference type="Gene3D" id="3.40.50.300">
    <property type="entry name" value="P-loop containing nucleotide triphosphate hydrolases"/>
    <property type="match status" value="1"/>
</dbReference>
<dbReference type="HOGENOM" id="CLU_053804_1_1_10"/>
<dbReference type="PANTHER" id="PTHR34301">
    <property type="entry name" value="DNA-BINDING PROTEIN-RELATED"/>
    <property type="match status" value="1"/>
</dbReference>
<dbReference type="AlphaFoldDB" id="F3PRR4"/>
<comment type="caution">
    <text evidence="1">The sequence shown here is derived from an EMBL/GenBank/DDBJ whole genome shotgun (WGS) entry which is preliminary data.</text>
</comment>
<gene>
    <name evidence="1" type="ORF">HMPREF9446_01416</name>
</gene>
<dbReference type="RefSeq" id="WP_009124643.1">
    <property type="nucleotide sequence ID" value="NZ_GL882623.1"/>
</dbReference>
<organism evidence="1 2">
    <name type="scientific">Bacteroides fluxus YIT 12057</name>
    <dbReference type="NCBI Taxonomy" id="763034"/>
    <lineage>
        <taxon>Bacteria</taxon>
        <taxon>Pseudomonadati</taxon>
        <taxon>Bacteroidota</taxon>
        <taxon>Bacteroidia</taxon>
        <taxon>Bacteroidales</taxon>
        <taxon>Bacteroidaceae</taxon>
        <taxon>Bacteroides</taxon>
    </lineage>
</organism>
<dbReference type="SUPFAM" id="SSF52540">
    <property type="entry name" value="P-loop containing nucleoside triphosphate hydrolases"/>
    <property type="match status" value="1"/>
</dbReference>
<evidence type="ECO:0000313" key="2">
    <source>
        <dbReference type="Proteomes" id="UP000003416"/>
    </source>
</evidence>
<sequence>MEKNNPFITNGYVSAAYFCDRVTETETLTRYITNGNNVALISPRRLGKTGLIEHCFHQKHIGDKYYTFLIDVYATKNLQEFVFELGKGILNGLKPRGRKAWDLFLSCLSSLRAGISFDFAGNPGWNLEMGDIKTPSITLDEIFYYLEKADRPCLVSIDEFQAIAKYPEKNVEAMLRTHIQHCTNARFIYAGSQRHMMGEIFTSPARPFYQSTAIMELHPIDMRTYTKFIRKHFIVANKDITEETIQNVYERFEGITWYIQFISNSLYAMTDIGDICTADKVNIAIENILSQLNFTYSSLLYQLPPKQKEVLFAICKERKAKEITSSRFLKTYKLTASSVQGAIKGLLDKDFVTCELGEYKAYDKFFEIWLLKQSK</sequence>
<evidence type="ECO:0000313" key="1">
    <source>
        <dbReference type="EMBL" id="EGF58115.1"/>
    </source>
</evidence>
<dbReference type="PANTHER" id="PTHR34301:SF8">
    <property type="entry name" value="ATPASE DOMAIN-CONTAINING PROTEIN"/>
    <property type="match status" value="1"/>
</dbReference>
<evidence type="ECO:0008006" key="3">
    <source>
        <dbReference type="Google" id="ProtNLM"/>
    </source>
</evidence>